<evidence type="ECO:0000259" key="1">
    <source>
        <dbReference type="Pfam" id="PF02518"/>
    </source>
</evidence>
<dbReference type="Proteomes" id="UP001243364">
    <property type="component" value="Unassembled WGS sequence"/>
</dbReference>
<feature type="domain" description="Histidine kinase/HSP90-like ATPase" evidence="1">
    <location>
        <begin position="41"/>
        <end position="135"/>
    </location>
</feature>
<evidence type="ECO:0000313" key="2">
    <source>
        <dbReference type="EMBL" id="MDQ0681619.1"/>
    </source>
</evidence>
<dbReference type="InterPro" id="IPR003594">
    <property type="entry name" value="HATPase_dom"/>
</dbReference>
<name>A0ABU0PTA8_STRAH</name>
<accession>A0ABU0PTA8</accession>
<dbReference type="EC" id="2.7.11.1" evidence="2"/>
<dbReference type="EMBL" id="JAUSYA010000001">
    <property type="protein sequence ID" value="MDQ0681619.1"/>
    <property type="molecule type" value="Genomic_DNA"/>
</dbReference>
<dbReference type="Gene3D" id="3.30.565.10">
    <property type="entry name" value="Histidine kinase-like ATPase, C-terminal domain"/>
    <property type="match status" value="1"/>
</dbReference>
<keyword evidence="2" id="KW-0808">Transferase</keyword>
<dbReference type="InterPro" id="IPR036890">
    <property type="entry name" value="HATPase_C_sf"/>
</dbReference>
<proteinExistence type="predicted"/>
<keyword evidence="3" id="KW-1185">Reference proteome</keyword>
<keyword evidence="2" id="KW-0418">Kinase</keyword>
<protein>
    <submittedName>
        <fullName evidence="2">Serine/threonine-protein kinase RsbT</fullName>
        <ecNumber evidence="2">2.7.11.1</ecNumber>
    </submittedName>
</protein>
<comment type="caution">
    <text evidence="2">The sequence shown here is derived from an EMBL/GenBank/DDBJ whole genome shotgun (WGS) entry which is preliminary data.</text>
</comment>
<reference evidence="2 3" key="1">
    <citation type="submission" date="2023-07" db="EMBL/GenBank/DDBJ databases">
        <title>Comparative genomics of wheat-associated soil bacteria to identify genetic determinants of phenazine resistance.</title>
        <authorList>
            <person name="Mouncey N."/>
        </authorList>
    </citation>
    <scope>NUCLEOTIDE SEQUENCE [LARGE SCALE GENOMIC DNA]</scope>
    <source>
        <strain evidence="2 3">W4I19-2</strain>
    </source>
</reference>
<gene>
    <name evidence="2" type="ORF">QFZ56_000582</name>
</gene>
<sequence>MSGTSAGVDARLPIRSDLDLVWVRQHVRQAASALGFGLVEQTKLVTAASELARNTLVYGGGGEMEAREVSDVRAARGLRLTFTDRGPGIADLDQALSDGFTSGEGLGMGLGGARRLVHDFAIDSAPGAGTTVTVTSWAVRPPRPREEQPR</sequence>
<evidence type="ECO:0000313" key="3">
    <source>
        <dbReference type="Proteomes" id="UP001243364"/>
    </source>
</evidence>
<dbReference type="GO" id="GO:0004674">
    <property type="term" value="F:protein serine/threonine kinase activity"/>
    <property type="evidence" value="ECO:0007669"/>
    <property type="project" value="UniProtKB-EC"/>
</dbReference>
<dbReference type="SUPFAM" id="SSF55874">
    <property type="entry name" value="ATPase domain of HSP90 chaperone/DNA topoisomerase II/histidine kinase"/>
    <property type="match status" value="1"/>
</dbReference>
<dbReference type="RefSeq" id="WP_307039722.1">
    <property type="nucleotide sequence ID" value="NZ_JAUSYA010000001.1"/>
</dbReference>
<dbReference type="CDD" id="cd16934">
    <property type="entry name" value="HATPase_RsbT-like"/>
    <property type="match status" value="1"/>
</dbReference>
<organism evidence="2 3">
    <name type="scientific">Streptomyces achromogenes</name>
    <dbReference type="NCBI Taxonomy" id="67255"/>
    <lineage>
        <taxon>Bacteria</taxon>
        <taxon>Bacillati</taxon>
        <taxon>Actinomycetota</taxon>
        <taxon>Actinomycetes</taxon>
        <taxon>Kitasatosporales</taxon>
        <taxon>Streptomycetaceae</taxon>
        <taxon>Streptomyces</taxon>
    </lineage>
</organism>
<dbReference type="Pfam" id="PF02518">
    <property type="entry name" value="HATPase_c"/>
    <property type="match status" value="1"/>
</dbReference>